<evidence type="ECO:0000256" key="2">
    <source>
        <dbReference type="ARBA" id="ARBA00022679"/>
    </source>
</evidence>
<feature type="domain" description="Reverse transcriptase" evidence="10">
    <location>
        <begin position="1"/>
        <end position="339"/>
    </location>
</feature>
<evidence type="ECO:0000256" key="3">
    <source>
        <dbReference type="ARBA" id="ARBA00022695"/>
    </source>
</evidence>
<keyword evidence="3" id="KW-0548">Nucleotidyltransferase</keyword>
<evidence type="ECO:0000256" key="1">
    <source>
        <dbReference type="ARBA" id="ARBA00012493"/>
    </source>
</evidence>
<dbReference type="RefSeq" id="WP_345414076.1">
    <property type="nucleotide sequence ID" value="NZ_BAABGT010000024.1"/>
</dbReference>
<dbReference type="EMBL" id="BAABGT010000024">
    <property type="protein sequence ID" value="GAA4541258.1"/>
    <property type="molecule type" value="Genomic_DNA"/>
</dbReference>
<dbReference type="CDD" id="cd03487">
    <property type="entry name" value="RT_Bac_retron_II"/>
    <property type="match status" value="1"/>
</dbReference>
<protein>
    <recommendedName>
        <fullName evidence="1">RNA-directed DNA polymerase</fullName>
        <ecNumber evidence="1">2.7.7.49</ecNumber>
    </recommendedName>
</protein>
<evidence type="ECO:0000313" key="12">
    <source>
        <dbReference type="Proteomes" id="UP001501598"/>
    </source>
</evidence>
<dbReference type="InterPro" id="IPR000477">
    <property type="entry name" value="RT_dom"/>
</dbReference>
<evidence type="ECO:0000313" key="11">
    <source>
        <dbReference type="EMBL" id="GAA4541258.1"/>
    </source>
</evidence>
<keyword evidence="12" id="KW-1185">Reference proteome</keyword>
<comment type="caution">
    <text evidence="11">The sequence shown here is derived from an EMBL/GenBank/DDBJ whole genome shotgun (WGS) entry which is preliminary data.</text>
</comment>
<keyword evidence="5" id="KW-0460">Magnesium</keyword>
<evidence type="ECO:0000256" key="7">
    <source>
        <dbReference type="ARBA" id="ARBA00023118"/>
    </source>
</evidence>
<dbReference type="Proteomes" id="UP001501598">
    <property type="component" value="Unassembled WGS sequence"/>
</dbReference>
<evidence type="ECO:0000256" key="6">
    <source>
        <dbReference type="ARBA" id="ARBA00022918"/>
    </source>
</evidence>
<dbReference type="EC" id="2.7.7.49" evidence="1"/>
<proteinExistence type="inferred from homology"/>
<dbReference type="PANTHER" id="PTHR34047:SF7">
    <property type="entry name" value="RNA-DIRECTED DNA POLYMERASE"/>
    <property type="match status" value="1"/>
</dbReference>
<comment type="similarity">
    <text evidence="8">Belongs to the bacterial reverse transcriptase family.</text>
</comment>
<dbReference type="SUPFAM" id="SSF56672">
    <property type="entry name" value="DNA/RNA polymerases"/>
    <property type="match status" value="1"/>
</dbReference>
<keyword evidence="7" id="KW-0051">Antiviral defense</keyword>
<keyword evidence="2" id="KW-0808">Transferase</keyword>
<evidence type="ECO:0000256" key="5">
    <source>
        <dbReference type="ARBA" id="ARBA00022842"/>
    </source>
</evidence>
<organism evidence="11 12">
    <name type="scientific">Pseudonocardia xishanensis</name>
    <dbReference type="NCBI Taxonomy" id="630995"/>
    <lineage>
        <taxon>Bacteria</taxon>
        <taxon>Bacillati</taxon>
        <taxon>Actinomycetota</taxon>
        <taxon>Actinomycetes</taxon>
        <taxon>Pseudonocardiales</taxon>
        <taxon>Pseudonocardiaceae</taxon>
        <taxon>Pseudonocardia</taxon>
    </lineage>
</organism>
<dbReference type="Pfam" id="PF00078">
    <property type="entry name" value="RVT_1"/>
    <property type="match status" value="1"/>
</dbReference>
<dbReference type="PRINTS" id="PR00866">
    <property type="entry name" value="RNADNAPOLMS"/>
</dbReference>
<evidence type="ECO:0000256" key="8">
    <source>
        <dbReference type="ARBA" id="ARBA00034120"/>
    </source>
</evidence>
<comment type="catalytic activity">
    <reaction evidence="9">
        <text>DNA(n) + a 2'-deoxyribonucleoside 5'-triphosphate = DNA(n+1) + diphosphate</text>
        <dbReference type="Rhea" id="RHEA:22508"/>
        <dbReference type="Rhea" id="RHEA-COMP:17339"/>
        <dbReference type="Rhea" id="RHEA-COMP:17340"/>
        <dbReference type="ChEBI" id="CHEBI:33019"/>
        <dbReference type="ChEBI" id="CHEBI:61560"/>
        <dbReference type="ChEBI" id="CHEBI:173112"/>
        <dbReference type="EC" id="2.7.7.49"/>
    </reaction>
</comment>
<name>A0ABP8RKM4_9PSEU</name>
<evidence type="ECO:0000256" key="4">
    <source>
        <dbReference type="ARBA" id="ARBA00022723"/>
    </source>
</evidence>
<accession>A0ABP8RKM4</accession>
<sequence length="407" mass="44885">MTDPEVVLRALLGVPWNEAALVRAVGTVVGDRADEVGARLLERWPEAPRGTYVELLDGIRSVLARRIVVQEPQPVWRWPVPRWSTVEELAQGLDLRAGEPEWFADPGGWLRRAPEGRLHHYRAVWRDDRLIETPAPRLAELQRRIGRRVLDRIPVHPAAHGFVRGRSPFTLAAVHSGRTMVVRVDVEGFFTRIGPARVAGLLRAAGYPAAVAQVLAGMLVTSTPRAVLRRAPGPPGEARRRLLDRLALPHLPQGAPSSPAVANLLAHTLDRRVAGLAAAVGARYGRYADDLVLSGDDLPVHGLVRRAAAIAADEGFTLRPDKTRIMPAHHRQRVTGLVVNTSPAASRREYDDLRALLHNCALTGPDAQNHETHPAFRDHLLGRIAWVGAGRPARQARLRELFDRIPF</sequence>
<dbReference type="PANTHER" id="PTHR34047">
    <property type="entry name" value="NUCLEAR INTRON MATURASE 1, MITOCHONDRIAL-RELATED"/>
    <property type="match status" value="1"/>
</dbReference>
<dbReference type="PROSITE" id="PS50878">
    <property type="entry name" value="RT_POL"/>
    <property type="match status" value="1"/>
</dbReference>
<keyword evidence="6" id="KW-0695">RNA-directed DNA polymerase</keyword>
<dbReference type="InterPro" id="IPR051083">
    <property type="entry name" value="GrpII_Intron_Splice-Mob/Def"/>
</dbReference>
<evidence type="ECO:0000259" key="10">
    <source>
        <dbReference type="PROSITE" id="PS50878"/>
    </source>
</evidence>
<reference evidence="12" key="1">
    <citation type="journal article" date="2019" name="Int. J. Syst. Evol. Microbiol.">
        <title>The Global Catalogue of Microorganisms (GCM) 10K type strain sequencing project: providing services to taxonomists for standard genome sequencing and annotation.</title>
        <authorList>
            <consortium name="The Broad Institute Genomics Platform"/>
            <consortium name="The Broad Institute Genome Sequencing Center for Infectious Disease"/>
            <person name="Wu L."/>
            <person name="Ma J."/>
        </authorList>
    </citation>
    <scope>NUCLEOTIDE SEQUENCE [LARGE SCALE GENOMIC DNA]</scope>
    <source>
        <strain evidence="12">JCM 17906</strain>
    </source>
</reference>
<evidence type="ECO:0000256" key="9">
    <source>
        <dbReference type="ARBA" id="ARBA00048173"/>
    </source>
</evidence>
<dbReference type="InterPro" id="IPR043502">
    <property type="entry name" value="DNA/RNA_pol_sf"/>
</dbReference>
<keyword evidence="4" id="KW-0479">Metal-binding</keyword>
<dbReference type="InterPro" id="IPR000123">
    <property type="entry name" value="Reverse_transcriptase_msDNA"/>
</dbReference>
<gene>
    <name evidence="11" type="ORF">GCM10023175_14890</name>
</gene>